<evidence type="ECO:0000256" key="2">
    <source>
        <dbReference type="SAM" id="SignalP"/>
    </source>
</evidence>
<keyword evidence="1" id="KW-1133">Transmembrane helix</keyword>
<name>A0A1L7XNP2_9HELO</name>
<dbReference type="PANTHER" id="PTHR35043:SF7">
    <property type="entry name" value="TRANSCRIPTION FACTOR DOMAIN-CONTAINING PROTEIN"/>
    <property type="match status" value="1"/>
</dbReference>
<evidence type="ECO:0000313" key="3">
    <source>
        <dbReference type="EMBL" id="CZR66680.1"/>
    </source>
</evidence>
<gene>
    <name evidence="3" type="ORF">PAC_16581</name>
</gene>
<keyword evidence="2" id="KW-0732">Signal</keyword>
<dbReference type="Proteomes" id="UP000184330">
    <property type="component" value="Unassembled WGS sequence"/>
</dbReference>
<accession>A0A1L7XNP2</accession>
<proteinExistence type="predicted"/>
<dbReference type="EMBL" id="FJOG01000039">
    <property type="protein sequence ID" value="CZR66680.1"/>
    <property type="molecule type" value="Genomic_DNA"/>
</dbReference>
<keyword evidence="1" id="KW-0472">Membrane</keyword>
<organism evidence="3 4">
    <name type="scientific">Phialocephala subalpina</name>
    <dbReference type="NCBI Taxonomy" id="576137"/>
    <lineage>
        <taxon>Eukaryota</taxon>
        <taxon>Fungi</taxon>
        <taxon>Dikarya</taxon>
        <taxon>Ascomycota</taxon>
        <taxon>Pezizomycotina</taxon>
        <taxon>Leotiomycetes</taxon>
        <taxon>Helotiales</taxon>
        <taxon>Mollisiaceae</taxon>
        <taxon>Phialocephala</taxon>
        <taxon>Phialocephala fortinii species complex</taxon>
    </lineage>
</organism>
<feature type="signal peptide" evidence="2">
    <location>
        <begin position="1"/>
        <end position="16"/>
    </location>
</feature>
<protein>
    <submittedName>
        <fullName evidence="3">Uncharacterized protein</fullName>
    </submittedName>
</protein>
<reference evidence="3 4" key="1">
    <citation type="submission" date="2016-03" db="EMBL/GenBank/DDBJ databases">
        <authorList>
            <person name="Ploux O."/>
        </authorList>
    </citation>
    <scope>NUCLEOTIDE SEQUENCE [LARGE SCALE GENOMIC DNA]</scope>
    <source>
        <strain evidence="3 4">UAMH 11012</strain>
    </source>
</reference>
<feature type="transmembrane region" description="Helical" evidence="1">
    <location>
        <begin position="167"/>
        <end position="188"/>
    </location>
</feature>
<feature type="chain" id="PRO_5009875298" evidence="2">
    <location>
        <begin position="17"/>
        <end position="210"/>
    </location>
</feature>
<evidence type="ECO:0000313" key="4">
    <source>
        <dbReference type="Proteomes" id="UP000184330"/>
    </source>
</evidence>
<dbReference type="STRING" id="576137.A0A1L7XNP2"/>
<keyword evidence="4" id="KW-1185">Reference proteome</keyword>
<evidence type="ECO:0000256" key="1">
    <source>
        <dbReference type="SAM" id="Phobius"/>
    </source>
</evidence>
<dbReference type="OrthoDB" id="3061561at2759"/>
<sequence>MRSLAAVTFLSTFANAYKTFPAICTKPTDVVNYVSSTNTRSTLDIIWSCLLTIVACTRSVQHLNVPEEREGRDPGWMRLAREDGVPWSSNHTLFADMGGSVIRSYVPEQLKTPMPPGTDASTLKSKFGNPFHINASELYRLPEAGMLERLPFVSEEELLDKSKGDNFVRLITIAQILWMVVLITACGIRHVAISQLEVGITAFAACAILI</sequence>
<keyword evidence="1" id="KW-0812">Transmembrane</keyword>
<dbReference type="PANTHER" id="PTHR35043">
    <property type="entry name" value="TRANSCRIPTION FACTOR DOMAIN-CONTAINING PROTEIN"/>
    <property type="match status" value="1"/>
</dbReference>
<dbReference type="AlphaFoldDB" id="A0A1L7XNP2"/>